<feature type="coiled-coil region" evidence="1">
    <location>
        <begin position="54"/>
        <end position="102"/>
    </location>
</feature>
<gene>
    <name evidence="3" type="ORF">WJX72_009301</name>
</gene>
<feature type="coiled-coil region" evidence="1">
    <location>
        <begin position="286"/>
        <end position="377"/>
    </location>
</feature>
<sequence>MDVPCCSPRELPPPQNSAPPASPRFWLAENHSAELVHSWQSKQHTPDNAYGHGCAKYRREIQDLRKDLQRLTKLHAKAEAKSQELREHMRALRSESQAKEKQFELTKRTIERMSAERIALEAGIATEKAYTRKLEATVAAAKNLSELQLRNSEYKQKIRELFQEMHGTAARLSAVEDIADARHDEVQTLKQALDIHAQELSAQGGPDVHSRLLYAVAKGREEGVRLALQLADSKEHQRRTTDALAQAQQEVDHLHQVVGEKDSRLLSLEQRLLEVSSSCRRYENGSHDAQSRAAALQRQLDHLAADRDGLTRDLADERARARENHQQIEAVRDEAAAALENVQRAAEGRVVDLEGQCRRLEAQLATVKHMAEAVRQALEAGLREQRARASAGDDQLAAAHRRQQEMADEVANLHAEIEDFTEVNQRLQSSALQAESQLQAEAGQVKSLQLKLGQLEAHVAEWQGERAAVEANLRARIDELTAQLQTMKQERARVETQGSPCTTGGFTHSSSSFIAGAGSAVHPSAGSSFLAAPASQSRGSLFAGAADPLCTQQQLFLPTDHSFAPRQHGQANWKFT</sequence>
<proteinExistence type="predicted"/>
<keyword evidence="4" id="KW-1185">Reference proteome</keyword>
<accession>A0AAW1QB20</accession>
<feature type="region of interest" description="Disordered" evidence="2">
    <location>
        <begin position="1"/>
        <end position="23"/>
    </location>
</feature>
<dbReference type="Gene3D" id="1.10.287.1490">
    <property type="match status" value="1"/>
</dbReference>
<evidence type="ECO:0000313" key="3">
    <source>
        <dbReference type="EMBL" id="KAK9818242.1"/>
    </source>
</evidence>
<feature type="compositionally biased region" description="Pro residues" evidence="2">
    <location>
        <begin position="10"/>
        <end position="22"/>
    </location>
</feature>
<dbReference type="AlphaFoldDB" id="A0AAW1QB20"/>
<evidence type="ECO:0000256" key="2">
    <source>
        <dbReference type="SAM" id="MobiDB-lite"/>
    </source>
</evidence>
<evidence type="ECO:0000313" key="4">
    <source>
        <dbReference type="Proteomes" id="UP001489004"/>
    </source>
</evidence>
<comment type="caution">
    <text evidence="3">The sequence shown here is derived from an EMBL/GenBank/DDBJ whole genome shotgun (WGS) entry which is preliminary data.</text>
</comment>
<protein>
    <submittedName>
        <fullName evidence="3">Uncharacterized protein</fullName>
    </submittedName>
</protein>
<evidence type="ECO:0000256" key="1">
    <source>
        <dbReference type="SAM" id="Coils"/>
    </source>
</evidence>
<organism evidence="3 4">
    <name type="scientific">[Myrmecia] bisecta</name>
    <dbReference type="NCBI Taxonomy" id="41462"/>
    <lineage>
        <taxon>Eukaryota</taxon>
        <taxon>Viridiplantae</taxon>
        <taxon>Chlorophyta</taxon>
        <taxon>core chlorophytes</taxon>
        <taxon>Trebouxiophyceae</taxon>
        <taxon>Trebouxiales</taxon>
        <taxon>Trebouxiaceae</taxon>
        <taxon>Myrmecia</taxon>
    </lineage>
</organism>
<dbReference type="SUPFAM" id="SSF57997">
    <property type="entry name" value="Tropomyosin"/>
    <property type="match status" value="1"/>
</dbReference>
<keyword evidence="1" id="KW-0175">Coiled coil</keyword>
<reference evidence="3 4" key="1">
    <citation type="journal article" date="2024" name="Nat. Commun.">
        <title>Phylogenomics reveals the evolutionary origins of lichenization in chlorophyte algae.</title>
        <authorList>
            <person name="Puginier C."/>
            <person name="Libourel C."/>
            <person name="Otte J."/>
            <person name="Skaloud P."/>
            <person name="Haon M."/>
            <person name="Grisel S."/>
            <person name="Petersen M."/>
            <person name="Berrin J.G."/>
            <person name="Delaux P.M."/>
            <person name="Dal Grande F."/>
            <person name="Keller J."/>
        </authorList>
    </citation>
    <scope>NUCLEOTIDE SEQUENCE [LARGE SCALE GENOMIC DNA]</scope>
    <source>
        <strain evidence="3 4">SAG 2043</strain>
    </source>
</reference>
<dbReference type="Proteomes" id="UP001489004">
    <property type="component" value="Unassembled WGS sequence"/>
</dbReference>
<feature type="coiled-coil region" evidence="1">
    <location>
        <begin position="410"/>
        <end position="497"/>
    </location>
</feature>
<dbReference type="EMBL" id="JALJOR010000004">
    <property type="protein sequence ID" value="KAK9818242.1"/>
    <property type="molecule type" value="Genomic_DNA"/>
</dbReference>
<name>A0AAW1QB20_9CHLO</name>